<dbReference type="OrthoDB" id="3579809at2"/>
<dbReference type="SUPFAM" id="SSF81923">
    <property type="entry name" value="Double Clp-N motif"/>
    <property type="match status" value="1"/>
</dbReference>
<dbReference type="Pfam" id="PF02861">
    <property type="entry name" value="Clp_N"/>
    <property type="match status" value="1"/>
</dbReference>
<proteinExistence type="predicted"/>
<sequence length="253" mass="26755">MVDFPVSLDNLIAFVEALHANGDPLLHLSDAVTVSNRVQSQADALIGYFVDQARRSGASWTQIGESMGVTKQAAQKRFVGRSTEWLEDAFHASSRPLERFAPRTRNVLAASRRLPSSGEIEPRHLVAALLGEPDSVATTVIHEAGVTDAALAEAMGVPLDAIAQAFVPASSDRAGTATFGTGAKRLIAHALDVALHYGHNYIGTEHLLLSAASEGPTVEPLAALGLDADHLSDAVEAKIDAIVRAKKTTRPAE</sequence>
<gene>
    <name evidence="3" type="ORF">FPZ11_11270</name>
</gene>
<dbReference type="KEGG" id="huw:FPZ11_11270"/>
<protein>
    <recommendedName>
        <fullName evidence="2">Clp R domain-containing protein</fullName>
    </recommendedName>
</protein>
<accession>A0A5B8M6P1</accession>
<name>A0A5B8M6P1_9MICO</name>
<dbReference type="Gene3D" id="1.10.1780.10">
    <property type="entry name" value="Clp, N-terminal domain"/>
    <property type="match status" value="1"/>
</dbReference>
<evidence type="ECO:0000256" key="1">
    <source>
        <dbReference type="PROSITE-ProRule" id="PRU01251"/>
    </source>
</evidence>
<dbReference type="EMBL" id="CP042305">
    <property type="protein sequence ID" value="QDZ15262.1"/>
    <property type="molecule type" value="Genomic_DNA"/>
</dbReference>
<keyword evidence="4" id="KW-1185">Reference proteome</keyword>
<dbReference type="PROSITE" id="PS51903">
    <property type="entry name" value="CLP_R"/>
    <property type="match status" value="1"/>
</dbReference>
<reference evidence="3 4" key="1">
    <citation type="submission" date="2019-07" db="EMBL/GenBank/DDBJ databases">
        <title>Full genome sequence of Humibacter sp. WJ7-1.</title>
        <authorList>
            <person name="Im W.-T."/>
        </authorList>
    </citation>
    <scope>NUCLEOTIDE SEQUENCE [LARGE SCALE GENOMIC DNA]</scope>
    <source>
        <strain evidence="3 4">WJ7-1</strain>
    </source>
</reference>
<feature type="domain" description="Clp R" evidence="2">
    <location>
        <begin position="171"/>
        <end position="253"/>
    </location>
</feature>
<keyword evidence="1" id="KW-0677">Repeat</keyword>
<dbReference type="InterPro" id="IPR004176">
    <property type="entry name" value="Clp_R_N"/>
</dbReference>
<dbReference type="RefSeq" id="WP_146320964.1">
    <property type="nucleotide sequence ID" value="NZ_CP042305.1"/>
</dbReference>
<dbReference type="Proteomes" id="UP000320216">
    <property type="component" value="Chromosome"/>
</dbReference>
<evidence type="ECO:0000313" key="4">
    <source>
        <dbReference type="Proteomes" id="UP000320216"/>
    </source>
</evidence>
<dbReference type="AlphaFoldDB" id="A0A5B8M6P1"/>
<organism evidence="3 4">
    <name type="scientific">Humibacter ginsenosidimutans</name>
    <dbReference type="NCBI Taxonomy" id="2599293"/>
    <lineage>
        <taxon>Bacteria</taxon>
        <taxon>Bacillati</taxon>
        <taxon>Actinomycetota</taxon>
        <taxon>Actinomycetes</taxon>
        <taxon>Micrococcales</taxon>
        <taxon>Microbacteriaceae</taxon>
        <taxon>Humibacter</taxon>
    </lineage>
</organism>
<dbReference type="InterPro" id="IPR036628">
    <property type="entry name" value="Clp_N_dom_sf"/>
</dbReference>
<evidence type="ECO:0000313" key="3">
    <source>
        <dbReference type="EMBL" id="QDZ15262.1"/>
    </source>
</evidence>
<evidence type="ECO:0000259" key="2">
    <source>
        <dbReference type="PROSITE" id="PS51903"/>
    </source>
</evidence>